<evidence type="ECO:0000256" key="1">
    <source>
        <dbReference type="ARBA" id="ARBA00093770"/>
    </source>
</evidence>
<evidence type="ECO:0000313" key="2">
    <source>
        <dbReference type="EMBL" id="RLV50476.1"/>
    </source>
</evidence>
<evidence type="ECO:0008006" key="4">
    <source>
        <dbReference type="Google" id="ProtNLM"/>
    </source>
</evidence>
<dbReference type="AlphaFoldDB" id="A0A3L8P520"/>
<dbReference type="InterPro" id="IPR021458">
    <property type="entry name" value="Rv0495c"/>
</dbReference>
<reference evidence="2 3" key="1">
    <citation type="submission" date="2018-10" db="EMBL/GenBank/DDBJ databases">
        <title>Marmoricola sp. 4Q3S-7 whole genome shotgun sequence.</title>
        <authorList>
            <person name="Li F."/>
        </authorList>
    </citation>
    <scope>NUCLEOTIDE SEQUENCE [LARGE SCALE GENOMIC DNA]</scope>
    <source>
        <strain evidence="2 3">4Q3S-7</strain>
    </source>
</reference>
<name>A0A3L8P520_9ACTN</name>
<comment type="caution">
    <text evidence="2">The sequence shown here is derived from an EMBL/GenBank/DDBJ whole genome shotgun (WGS) entry which is preliminary data.</text>
</comment>
<accession>A0A3L8P520</accession>
<dbReference type="EMBL" id="RDBE01000001">
    <property type="protein sequence ID" value="RLV50476.1"/>
    <property type="molecule type" value="Genomic_DNA"/>
</dbReference>
<keyword evidence="3" id="KW-1185">Reference proteome</keyword>
<sequence length="254" mass="28115">MPEVDLAFPRAWYEFTDPADGDQVFRCDLTWLTSSWTCIFGGGCPGIYATSPEAGCCTLGAHFSDRDDEERVAQWVEKLDDSTWERRPEALSSKGSVRRKGWVELEDGERKTRVVDGACIFHNSPGFAGGYGCALHHLAGREGVHFVATKPDVCWQLPVRRTFREVTRQDETSYTEVSIGEYDRRGWGPGGHDLDWYCTGNTEAHVGVEPVYVSSATELVELMGQPAYDVLAAACEEHVASRSRVAPHPADPGL</sequence>
<organism evidence="2 3">
    <name type="scientific">Nocardioides mangrovicus</name>
    <dbReference type="NCBI Taxonomy" id="2478913"/>
    <lineage>
        <taxon>Bacteria</taxon>
        <taxon>Bacillati</taxon>
        <taxon>Actinomycetota</taxon>
        <taxon>Actinomycetes</taxon>
        <taxon>Propionibacteriales</taxon>
        <taxon>Nocardioidaceae</taxon>
        <taxon>Nocardioides</taxon>
    </lineage>
</organism>
<proteinExistence type="inferred from homology"/>
<protein>
    <recommendedName>
        <fullName evidence="4">DUF3109 family protein</fullName>
    </recommendedName>
</protein>
<gene>
    <name evidence="2" type="ORF">D9V37_00320</name>
</gene>
<dbReference type="Pfam" id="PF11307">
    <property type="entry name" value="DUF3109"/>
    <property type="match status" value="1"/>
</dbReference>
<dbReference type="Proteomes" id="UP000281708">
    <property type="component" value="Unassembled WGS sequence"/>
</dbReference>
<dbReference type="OrthoDB" id="3394274at2"/>
<evidence type="ECO:0000313" key="3">
    <source>
        <dbReference type="Proteomes" id="UP000281708"/>
    </source>
</evidence>
<dbReference type="RefSeq" id="WP_121804157.1">
    <property type="nucleotide sequence ID" value="NZ_RDBE01000001.1"/>
</dbReference>
<comment type="similarity">
    <text evidence="1">Belongs to the Rv0495c family.</text>
</comment>